<comment type="caution">
    <text evidence="2">The sequence shown here is derived from an EMBL/GenBank/DDBJ whole genome shotgun (WGS) entry which is preliminary data.</text>
</comment>
<accession>A0A9X1IKG2</accession>
<dbReference type="InterPro" id="IPR036102">
    <property type="entry name" value="OsmC/Ohrsf"/>
</dbReference>
<organism evidence="2 3">
    <name type="scientific">Marinomonas algarum</name>
    <dbReference type="NCBI Taxonomy" id="2883105"/>
    <lineage>
        <taxon>Bacteria</taxon>
        <taxon>Pseudomonadati</taxon>
        <taxon>Pseudomonadota</taxon>
        <taxon>Gammaproteobacteria</taxon>
        <taxon>Oceanospirillales</taxon>
        <taxon>Oceanospirillaceae</taxon>
        <taxon>Marinomonas</taxon>
    </lineage>
</organism>
<evidence type="ECO:0000259" key="1">
    <source>
        <dbReference type="PROSITE" id="PS51664"/>
    </source>
</evidence>
<dbReference type="EMBL" id="JAJATW010000002">
    <property type="protein sequence ID" value="MCB5160850.1"/>
    <property type="molecule type" value="Genomic_DNA"/>
</dbReference>
<dbReference type="Proteomes" id="UP001139095">
    <property type="component" value="Unassembled WGS sequence"/>
</dbReference>
<dbReference type="PROSITE" id="PS51664">
    <property type="entry name" value="YCAO"/>
    <property type="match status" value="1"/>
</dbReference>
<dbReference type="RefSeq" id="WP_226753231.1">
    <property type="nucleotide sequence ID" value="NZ_JAJATW010000002.1"/>
</dbReference>
<evidence type="ECO:0000313" key="3">
    <source>
        <dbReference type="Proteomes" id="UP001139095"/>
    </source>
</evidence>
<dbReference type="InterPro" id="IPR003776">
    <property type="entry name" value="YcaO-like_dom"/>
</dbReference>
<dbReference type="Gene3D" id="3.30.160.660">
    <property type="match status" value="1"/>
</dbReference>
<dbReference type="Pfam" id="PF18381">
    <property type="entry name" value="YcaO_C"/>
    <property type="match status" value="1"/>
</dbReference>
<dbReference type="Pfam" id="PF02566">
    <property type="entry name" value="OsmC"/>
    <property type="match status" value="1"/>
</dbReference>
<dbReference type="Pfam" id="PF02624">
    <property type="entry name" value="YcaO"/>
    <property type="match status" value="1"/>
</dbReference>
<sequence length="729" mass="81735">MEINVNFLDNLRLEAKFDDFTVTADQPIRYKGDGSAPSPFDYFLASSALCAAYFVKVYCKARDIPTDNIRVSQNNIVDPEDRYNQIFQIQVELPDDLSEKDRTGILRSIERCTVKKVVQTGPEFKIDSVASLKADANAMLMGQADEASSTFILGKDLPVEQTIANMTGMLADLGMKIEISSWRNIVPNVWSLHIRDAASPLCFTNGKGATKESALCSALGEFIERLSNNFFYNDQFFGTEIANSDFVHYPNEKWFPLEDDDALPAGLLDDYCLDIYNPDDELFGSHLIDTNSGNSERGICAIPYTRQSDGDTVYFPSNLIENLFLSNGMSAGNNLQEAHVQCLSEIFERAVKRQIIEEEIVLPDVPMHVLEKYPSILAGIQGLEAQGFPIVVKDASLGGQFPVMNVTLMNPKTGGVFSSFGAHPSLEVALERSLTELMQGRSFEGLNDVPKPTFNSMAVSEPENFVEHFIDSTGVISWRFFSSKHDYEFCEWDFSGSNEEEAAALFGILEEMGKEVYVAEFTELGASACRILVPDYSEVYPVEDLVWDNTNKALDYREDILNIHSLNDEQLTDLVNRLEESQLDNYTDIPTLIGIVFDENTVWGQLTIMELKILSYLALGAHEDAMELVGEFLQFNDNTVERGLFYQAMSAVLEVTLDDELELGDFIHNFRRMFGDHVMDKVVGSVDGSVRFYGLSKTSMALEGIEPHLRLIESYKKLHQARKASMQAR</sequence>
<dbReference type="InterPro" id="IPR019938">
    <property type="entry name" value="YcaO_dom_prot"/>
</dbReference>
<dbReference type="NCBIfam" id="TIGR03549">
    <property type="entry name" value="OsmC domain/YcaO domain-containing protein"/>
    <property type="match status" value="1"/>
</dbReference>
<dbReference type="InterPro" id="IPR003718">
    <property type="entry name" value="OsmC/Ohr_fam"/>
</dbReference>
<dbReference type="SUPFAM" id="SSF82784">
    <property type="entry name" value="OsmC-like"/>
    <property type="match status" value="1"/>
</dbReference>
<proteinExistence type="predicted"/>
<evidence type="ECO:0000313" key="2">
    <source>
        <dbReference type="EMBL" id="MCB5160850.1"/>
    </source>
</evidence>
<keyword evidence="3" id="KW-1185">Reference proteome</keyword>
<dbReference type="Gene3D" id="3.30.300.20">
    <property type="match status" value="1"/>
</dbReference>
<dbReference type="PANTHER" id="PTHR37809:SF1">
    <property type="entry name" value="RIBOSOMAL PROTEIN S12 METHYLTHIOTRANSFERASE ACCESSORY FACTOR YCAO"/>
    <property type="match status" value="1"/>
</dbReference>
<name>A0A9X1IKG2_9GAMM</name>
<reference evidence="2" key="1">
    <citation type="submission" date="2021-10" db="EMBL/GenBank/DDBJ databases">
        <title>Marinomonas pontica sp. nov., isolated from the Black Sea.</title>
        <authorList>
            <person name="Zhao L.-H."/>
            <person name="Xue J.-H."/>
        </authorList>
    </citation>
    <scope>NUCLEOTIDE SEQUENCE</scope>
    <source>
        <strain evidence="2">E8</strain>
    </source>
</reference>
<dbReference type="InterPro" id="IPR015946">
    <property type="entry name" value="KH_dom-like_a/b"/>
</dbReference>
<dbReference type="AlphaFoldDB" id="A0A9X1IKG2"/>
<dbReference type="NCBIfam" id="TIGR00702">
    <property type="entry name" value="YcaO-type kinase domain"/>
    <property type="match status" value="1"/>
</dbReference>
<protein>
    <submittedName>
        <fullName evidence="2">OsmC domain/YcaO domain-containing protein</fullName>
    </submittedName>
</protein>
<dbReference type="PANTHER" id="PTHR37809">
    <property type="entry name" value="RIBOSOMAL PROTEIN S12 METHYLTHIOTRANSFERASE ACCESSORY FACTOR YCAO"/>
    <property type="match status" value="1"/>
</dbReference>
<feature type="domain" description="YcaO" evidence="1">
    <location>
        <begin position="206"/>
        <end position="569"/>
    </location>
</feature>
<dbReference type="Gene3D" id="3.30.1330.230">
    <property type="match status" value="1"/>
</dbReference>
<dbReference type="NCBIfam" id="NF040716">
    <property type="entry name" value="YcaO_for_S12"/>
    <property type="match status" value="1"/>
</dbReference>
<gene>
    <name evidence="2" type="ORF">LG368_02925</name>
</gene>
<dbReference type="InterPro" id="IPR041080">
    <property type="entry name" value="YcaO_C"/>
</dbReference>